<dbReference type="InterPro" id="IPR001109">
    <property type="entry name" value="Hydrogenase_HupF/HypC"/>
</dbReference>
<dbReference type="PRINTS" id="PR00445">
    <property type="entry name" value="HUPFHYPC"/>
</dbReference>
<dbReference type="GO" id="GO:1902670">
    <property type="term" value="F:carbon dioxide binding"/>
    <property type="evidence" value="ECO:0007669"/>
    <property type="project" value="TreeGrafter"/>
</dbReference>
<evidence type="ECO:0000313" key="3">
    <source>
        <dbReference type="Proteomes" id="UP000317778"/>
    </source>
</evidence>
<evidence type="ECO:0000313" key="2">
    <source>
        <dbReference type="EMBL" id="TKJ44360.1"/>
    </source>
</evidence>
<dbReference type="InterPro" id="IPR019812">
    <property type="entry name" value="Hydgase_assmbl_chp_CS"/>
</dbReference>
<reference evidence="2 3" key="1">
    <citation type="submission" date="2017-06" db="EMBL/GenBank/DDBJ databases">
        <title>Novel microbial phyla capable of carbon fixation and sulfur reduction in deep-sea sediments.</title>
        <authorList>
            <person name="Huang J."/>
            <person name="Baker B."/>
            <person name="Wang Y."/>
        </authorList>
    </citation>
    <scope>NUCLEOTIDE SEQUENCE [LARGE SCALE GENOMIC DNA]</scope>
    <source>
        <strain evidence="2">B3_TA06</strain>
    </source>
</reference>
<proteinExistence type="inferred from homology"/>
<dbReference type="GO" id="GO:0005506">
    <property type="term" value="F:iron ion binding"/>
    <property type="evidence" value="ECO:0007669"/>
    <property type="project" value="TreeGrafter"/>
</dbReference>
<dbReference type="GO" id="GO:0051604">
    <property type="term" value="P:protein maturation"/>
    <property type="evidence" value="ECO:0007669"/>
    <property type="project" value="TreeGrafter"/>
</dbReference>
<evidence type="ECO:0000256" key="1">
    <source>
        <dbReference type="ARBA" id="ARBA00006018"/>
    </source>
</evidence>
<protein>
    <submittedName>
        <fullName evidence="2">Hydrogenase assembly protein HypC</fullName>
    </submittedName>
</protein>
<comment type="caution">
    <text evidence="2">The sequence shown here is derived from an EMBL/GenBank/DDBJ whole genome shotgun (WGS) entry which is preliminary data.</text>
</comment>
<organism evidence="2 3">
    <name type="scientific">candidate division TA06 bacterium B3_TA06</name>
    <dbReference type="NCBI Taxonomy" id="2012487"/>
    <lineage>
        <taxon>Bacteria</taxon>
        <taxon>Bacteria division TA06</taxon>
    </lineage>
</organism>
<dbReference type="EMBL" id="NJBO01000001">
    <property type="protein sequence ID" value="TKJ44360.1"/>
    <property type="molecule type" value="Genomic_DNA"/>
</dbReference>
<dbReference type="Gene3D" id="2.30.30.140">
    <property type="match status" value="1"/>
</dbReference>
<dbReference type="NCBIfam" id="TIGR00074">
    <property type="entry name" value="hypC_hupF"/>
    <property type="match status" value="1"/>
</dbReference>
<dbReference type="FunFam" id="2.30.30.140:FF:000022">
    <property type="entry name" value="Hydrogenase assembly chaperone HybG"/>
    <property type="match status" value="1"/>
</dbReference>
<accession>A0A532VAX8</accession>
<dbReference type="SUPFAM" id="SSF159127">
    <property type="entry name" value="HupF/HypC-like"/>
    <property type="match status" value="1"/>
</dbReference>
<dbReference type="Proteomes" id="UP000317778">
    <property type="component" value="Unassembled WGS sequence"/>
</dbReference>
<comment type="similarity">
    <text evidence="1">Belongs to the HupF/HypC family.</text>
</comment>
<dbReference type="Pfam" id="PF01455">
    <property type="entry name" value="HupF_HypC"/>
    <property type="match status" value="1"/>
</dbReference>
<name>A0A532VAX8_UNCT6</name>
<dbReference type="PANTHER" id="PTHR35177">
    <property type="entry name" value="HYDROGENASE MATURATION FACTOR HYBG"/>
    <property type="match status" value="1"/>
</dbReference>
<gene>
    <name evidence="2" type="ORF">CEE36_01055</name>
</gene>
<sequence length="77" mass="8508">MCIGIPAKVIEISGTSGKVDYQGVKRETSFLMLPDVKVGDYVILHAGFAIKKLSEVDAKETLRLIQEMVRVEKELDG</sequence>
<dbReference type="PANTHER" id="PTHR35177:SF2">
    <property type="entry name" value="HYDROGENASE MATURATION FACTOR HYBG"/>
    <property type="match status" value="1"/>
</dbReference>
<dbReference type="PROSITE" id="PS01097">
    <property type="entry name" value="HUPF_HYPC"/>
    <property type="match status" value="1"/>
</dbReference>
<dbReference type="AlphaFoldDB" id="A0A532VAX8"/>